<protein>
    <submittedName>
        <fullName evidence="2">Chromosome partitioning protein</fullName>
    </submittedName>
</protein>
<evidence type="ECO:0000313" key="3">
    <source>
        <dbReference type="Proteomes" id="UP000238801"/>
    </source>
</evidence>
<dbReference type="Gene3D" id="3.40.50.300">
    <property type="entry name" value="P-loop containing nucleotide triphosphate hydrolases"/>
    <property type="match status" value="1"/>
</dbReference>
<dbReference type="AlphaFoldDB" id="A0A2T0WZF0"/>
<gene>
    <name evidence="2" type="ORF">BCF33_2786</name>
</gene>
<dbReference type="InterPro" id="IPR027417">
    <property type="entry name" value="P-loop_NTPase"/>
</dbReference>
<dbReference type="EMBL" id="PVTT01000003">
    <property type="protein sequence ID" value="PRY92086.1"/>
    <property type="molecule type" value="Genomic_DNA"/>
</dbReference>
<feature type="domain" description="AAA" evidence="1">
    <location>
        <begin position="88"/>
        <end position="280"/>
    </location>
</feature>
<dbReference type="InterPro" id="IPR025669">
    <property type="entry name" value="AAA_dom"/>
</dbReference>
<dbReference type="SUPFAM" id="SSF52540">
    <property type="entry name" value="P-loop containing nucleoside triphosphate hydrolases"/>
    <property type="match status" value="1"/>
</dbReference>
<dbReference type="CDD" id="cd02042">
    <property type="entry name" value="ParAB_family"/>
    <property type="match status" value="1"/>
</dbReference>
<dbReference type="Proteomes" id="UP000238801">
    <property type="component" value="Unassembled WGS sequence"/>
</dbReference>
<dbReference type="PANTHER" id="PTHR13696:SF52">
    <property type="entry name" value="PARA FAMILY PROTEIN CT_582"/>
    <property type="match status" value="1"/>
</dbReference>
<sequence length="413" mass="45897">MARRGYAPDGRKRLRRFSLWEVTRYLIPVAPAHLRRVLNANPDLPQGQASGGNRSFTLEEVLSLRKHLAAEGSAAKEYRPWKPEGAEAKVVAVANFKGGSGKTTTCAHLAMSAALDGYRVLVIDLDSQASMTSILGGTVEDEWGTVFPLIAKDYARTAEAENALRHARGASPLPLDETLQEAAGFDPKRVVQRTHWPNIDLIGAQLNLYWAEFQIPVWRMQLPGWPLWEAVGNFLSDEGLLADYDIVFLDTPPALGYLTINSLAAADILLVPLGASFLEFDSTGRFFDMLYATFASIEEGENARLRAAGLPPIKFEWDAVRALVTRFDAAQQTDLANVIQAYFGDFMNAFRQEQTALVGQAGEQVSGIYEADPRDFNRDTYLRGREIFDRTYAEFKEILLGTWWRDAQMEGGA</sequence>
<dbReference type="Pfam" id="PF13614">
    <property type="entry name" value="AAA_31"/>
    <property type="match status" value="1"/>
</dbReference>
<organism evidence="2 3">
    <name type="scientific">Hasllibacter halocynthiae</name>
    <dbReference type="NCBI Taxonomy" id="595589"/>
    <lineage>
        <taxon>Bacteria</taxon>
        <taxon>Pseudomonadati</taxon>
        <taxon>Pseudomonadota</taxon>
        <taxon>Alphaproteobacteria</taxon>
        <taxon>Rhodobacterales</taxon>
        <taxon>Roseobacteraceae</taxon>
        <taxon>Hasllibacter</taxon>
    </lineage>
</organism>
<name>A0A2T0WZF0_9RHOB</name>
<dbReference type="PANTHER" id="PTHR13696">
    <property type="entry name" value="P-LOOP CONTAINING NUCLEOSIDE TRIPHOSPHATE HYDROLASE"/>
    <property type="match status" value="1"/>
</dbReference>
<evidence type="ECO:0000313" key="2">
    <source>
        <dbReference type="EMBL" id="PRY92086.1"/>
    </source>
</evidence>
<accession>A0A2T0WZF0</accession>
<reference evidence="2 3" key="1">
    <citation type="submission" date="2018-03" db="EMBL/GenBank/DDBJ databases">
        <title>Genomic Encyclopedia of Archaeal and Bacterial Type Strains, Phase II (KMG-II): from individual species to whole genera.</title>
        <authorList>
            <person name="Goeker M."/>
        </authorList>
    </citation>
    <scope>NUCLEOTIDE SEQUENCE [LARGE SCALE GENOMIC DNA]</scope>
    <source>
        <strain evidence="2 3">DSM 29318</strain>
    </source>
</reference>
<keyword evidence="3" id="KW-1185">Reference proteome</keyword>
<dbReference type="InterPro" id="IPR050678">
    <property type="entry name" value="DNA_Partitioning_ATPase"/>
</dbReference>
<comment type="caution">
    <text evidence="2">The sequence shown here is derived from an EMBL/GenBank/DDBJ whole genome shotgun (WGS) entry which is preliminary data.</text>
</comment>
<proteinExistence type="predicted"/>
<evidence type="ECO:0000259" key="1">
    <source>
        <dbReference type="Pfam" id="PF13614"/>
    </source>
</evidence>